<comment type="caution">
    <text evidence="2">The sequence shown here is derived from an EMBL/GenBank/DDBJ whole genome shotgun (WGS) entry which is preliminary data.</text>
</comment>
<evidence type="ECO:0000256" key="1">
    <source>
        <dbReference type="SAM" id="Coils"/>
    </source>
</evidence>
<keyword evidence="3" id="KW-1185">Reference proteome</keyword>
<accession>A0AAV7LNK8</accession>
<dbReference type="EMBL" id="JANPWB010000015">
    <property type="protein sequence ID" value="KAJ1092662.1"/>
    <property type="molecule type" value="Genomic_DNA"/>
</dbReference>
<sequence length="93" mass="10629">MPYPSVLTEHLDKHMECLDMVKWRVSKAEDEQVTMEAAQKQLDKLMQTLQSKAEDLEASLHRNNLRIVVLTMTTNIANVESFVATLLIRLFGA</sequence>
<evidence type="ECO:0000313" key="3">
    <source>
        <dbReference type="Proteomes" id="UP001066276"/>
    </source>
</evidence>
<dbReference type="Proteomes" id="UP001066276">
    <property type="component" value="Chromosome 11"/>
</dbReference>
<reference evidence="2" key="1">
    <citation type="journal article" date="2022" name="bioRxiv">
        <title>Sequencing and chromosome-scale assembly of the giantPleurodeles waltlgenome.</title>
        <authorList>
            <person name="Brown T."/>
            <person name="Elewa A."/>
            <person name="Iarovenko S."/>
            <person name="Subramanian E."/>
            <person name="Araus A.J."/>
            <person name="Petzold A."/>
            <person name="Susuki M."/>
            <person name="Suzuki K.-i.T."/>
            <person name="Hayashi T."/>
            <person name="Toyoda A."/>
            <person name="Oliveira C."/>
            <person name="Osipova E."/>
            <person name="Leigh N.D."/>
            <person name="Simon A."/>
            <person name="Yun M.H."/>
        </authorList>
    </citation>
    <scope>NUCLEOTIDE SEQUENCE</scope>
    <source>
        <strain evidence="2">20211129_DDA</strain>
        <tissue evidence="2">Liver</tissue>
    </source>
</reference>
<organism evidence="2 3">
    <name type="scientific">Pleurodeles waltl</name>
    <name type="common">Iberian ribbed newt</name>
    <dbReference type="NCBI Taxonomy" id="8319"/>
    <lineage>
        <taxon>Eukaryota</taxon>
        <taxon>Metazoa</taxon>
        <taxon>Chordata</taxon>
        <taxon>Craniata</taxon>
        <taxon>Vertebrata</taxon>
        <taxon>Euteleostomi</taxon>
        <taxon>Amphibia</taxon>
        <taxon>Batrachia</taxon>
        <taxon>Caudata</taxon>
        <taxon>Salamandroidea</taxon>
        <taxon>Salamandridae</taxon>
        <taxon>Pleurodelinae</taxon>
        <taxon>Pleurodeles</taxon>
    </lineage>
</organism>
<protein>
    <submittedName>
        <fullName evidence="2">Uncharacterized protein</fullName>
    </submittedName>
</protein>
<feature type="coiled-coil region" evidence="1">
    <location>
        <begin position="28"/>
        <end position="66"/>
    </location>
</feature>
<proteinExistence type="predicted"/>
<keyword evidence="1" id="KW-0175">Coiled coil</keyword>
<name>A0AAV7LNK8_PLEWA</name>
<gene>
    <name evidence="2" type="ORF">NDU88_005772</name>
</gene>
<dbReference type="AlphaFoldDB" id="A0AAV7LNK8"/>
<evidence type="ECO:0000313" key="2">
    <source>
        <dbReference type="EMBL" id="KAJ1092662.1"/>
    </source>
</evidence>